<dbReference type="SUPFAM" id="SSF103473">
    <property type="entry name" value="MFS general substrate transporter"/>
    <property type="match status" value="1"/>
</dbReference>
<proteinExistence type="inferred from homology"/>
<name>A0A917AU81_9MICC</name>
<keyword evidence="13" id="KW-1185">Reference proteome</keyword>
<dbReference type="Proteomes" id="UP000633136">
    <property type="component" value="Unassembled WGS sequence"/>
</dbReference>
<keyword evidence="8 10" id="KW-0472">Membrane</keyword>
<evidence type="ECO:0000256" key="1">
    <source>
        <dbReference type="ARBA" id="ARBA00004651"/>
    </source>
</evidence>
<comment type="caution">
    <text evidence="12">The sequence shown here is derived from an EMBL/GenBank/DDBJ whole genome shotgun (WGS) entry which is preliminary data.</text>
</comment>
<dbReference type="Pfam" id="PF00083">
    <property type="entry name" value="Sugar_tr"/>
    <property type="match status" value="1"/>
</dbReference>
<feature type="transmembrane region" description="Helical" evidence="10">
    <location>
        <begin position="41"/>
        <end position="63"/>
    </location>
</feature>
<reference evidence="12" key="1">
    <citation type="journal article" date="2014" name="Int. J. Syst. Evol. Microbiol.">
        <title>Complete genome sequence of Corynebacterium casei LMG S-19264T (=DSM 44701T), isolated from a smear-ripened cheese.</title>
        <authorList>
            <consortium name="US DOE Joint Genome Institute (JGI-PGF)"/>
            <person name="Walter F."/>
            <person name="Albersmeier A."/>
            <person name="Kalinowski J."/>
            <person name="Ruckert C."/>
        </authorList>
    </citation>
    <scope>NUCLEOTIDE SEQUENCE</scope>
    <source>
        <strain evidence="12">CGMCC 1.15388</strain>
    </source>
</reference>
<evidence type="ECO:0000256" key="9">
    <source>
        <dbReference type="RuleBase" id="RU003346"/>
    </source>
</evidence>
<comment type="similarity">
    <text evidence="2 9">Belongs to the major facilitator superfamily. Sugar transporter (TC 2.A.1.1) family.</text>
</comment>
<dbReference type="RefSeq" id="WP_188685807.1">
    <property type="nucleotide sequence ID" value="NZ_BMIS01000011.1"/>
</dbReference>
<evidence type="ECO:0000256" key="10">
    <source>
        <dbReference type="SAM" id="Phobius"/>
    </source>
</evidence>
<feature type="transmembrane region" description="Helical" evidence="10">
    <location>
        <begin position="340"/>
        <end position="358"/>
    </location>
</feature>
<dbReference type="InterPro" id="IPR050814">
    <property type="entry name" value="Myo-inositol_Transporter"/>
</dbReference>
<dbReference type="PRINTS" id="PR00171">
    <property type="entry name" value="SUGRTRNSPORT"/>
</dbReference>
<reference evidence="12" key="2">
    <citation type="submission" date="2020-09" db="EMBL/GenBank/DDBJ databases">
        <authorList>
            <person name="Sun Q."/>
            <person name="Zhou Y."/>
        </authorList>
    </citation>
    <scope>NUCLEOTIDE SEQUENCE</scope>
    <source>
        <strain evidence="12">CGMCC 1.15388</strain>
    </source>
</reference>
<dbReference type="AlphaFoldDB" id="A0A917AU81"/>
<evidence type="ECO:0000259" key="11">
    <source>
        <dbReference type="PROSITE" id="PS50850"/>
    </source>
</evidence>
<accession>A0A917AU81</accession>
<feature type="transmembrane region" description="Helical" evidence="10">
    <location>
        <begin position="75"/>
        <end position="95"/>
    </location>
</feature>
<feature type="transmembrane region" description="Helical" evidence="10">
    <location>
        <begin position="365"/>
        <end position="393"/>
    </location>
</feature>
<dbReference type="InterPro" id="IPR036259">
    <property type="entry name" value="MFS_trans_sf"/>
</dbReference>
<keyword evidence="7 10" id="KW-1133">Transmembrane helix</keyword>
<dbReference type="InterPro" id="IPR005829">
    <property type="entry name" value="Sugar_transporter_CS"/>
</dbReference>
<evidence type="ECO:0000256" key="5">
    <source>
        <dbReference type="ARBA" id="ARBA00022597"/>
    </source>
</evidence>
<dbReference type="PROSITE" id="PS50850">
    <property type="entry name" value="MFS"/>
    <property type="match status" value="1"/>
</dbReference>
<organism evidence="12 13">
    <name type="scientific">Nesterenkonia cremea</name>
    <dbReference type="NCBI Taxonomy" id="1882340"/>
    <lineage>
        <taxon>Bacteria</taxon>
        <taxon>Bacillati</taxon>
        <taxon>Actinomycetota</taxon>
        <taxon>Actinomycetes</taxon>
        <taxon>Micrococcales</taxon>
        <taxon>Micrococcaceae</taxon>
        <taxon>Nesterenkonia</taxon>
    </lineage>
</organism>
<dbReference type="NCBIfam" id="TIGR00879">
    <property type="entry name" value="SP"/>
    <property type="match status" value="1"/>
</dbReference>
<feature type="transmembrane region" description="Helical" evidence="10">
    <location>
        <begin position="241"/>
        <end position="269"/>
    </location>
</feature>
<feature type="transmembrane region" description="Helical" evidence="10">
    <location>
        <begin position="101"/>
        <end position="122"/>
    </location>
</feature>
<dbReference type="GO" id="GO:0005886">
    <property type="term" value="C:plasma membrane"/>
    <property type="evidence" value="ECO:0007669"/>
    <property type="project" value="UniProtKB-SubCell"/>
</dbReference>
<feature type="domain" description="Major facilitator superfamily (MFS) profile" evidence="11">
    <location>
        <begin position="10"/>
        <end position="436"/>
    </location>
</feature>
<comment type="subcellular location">
    <subcellularLocation>
        <location evidence="1">Cell membrane</location>
        <topology evidence="1">Multi-pass membrane protein</topology>
    </subcellularLocation>
</comment>
<feature type="transmembrane region" description="Helical" evidence="10">
    <location>
        <begin position="313"/>
        <end position="334"/>
    </location>
</feature>
<dbReference type="PANTHER" id="PTHR48020:SF12">
    <property type="entry name" value="PROTON MYO-INOSITOL COTRANSPORTER"/>
    <property type="match status" value="1"/>
</dbReference>
<keyword evidence="4" id="KW-1003">Cell membrane</keyword>
<protein>
    <submittedName>
        <fullName evidence="12">Metabolite transport protein YwtG</fullName>
    </submittedName>
</protein>
<dbReference type="InterPro" id="IPR020846">
    <property type="entry name" value="MFS_dom"/>
</dbReference>
<keyword evidence="6 10" id="KW-0812">Transmembrane</keyword>
<dbReference type="Gene3D" id="1.20.1250.20">
    <property type="entry name" value="MFS general substrate transporter like domains"/>
    <property type="match status" value="1"/>
</dbReference>
<dbReference type="PANTHER" id="PTHR48020">
    <property type="entry name" value="PROTON MYO-INOSITOL COTRANSPORTER"/>
    <property type="match status" value="1"/>
</dbReference>
<evidence type="ECO:0000256" key="7">
    <source>
        <dbReference type="ARBA" id="ARBA00022989"/>
    </source>
</evidence>
<keyword evidence="5" id="KW-0762">Sugar transport</keyword>
<sequence>MLRARSPRLIYIFGALGGLNWGYDTGVISAALVYLRRDFELSSWAEGGVVTALALGAVLGAALGGRLSDACGRRVVLMITAALFTLAPIGMALSPNTETLFGFRLMVGLGTGLAAVVLPVYLSEMSPRKIRGRVTAFYVLAIVIGQFLGFLIGVAFAPMESWRWMLGLSVVPSLLFALGLLAVRETPRWLVRQGREQEALQLLLRDRSPEEARGELEDIHTVQQQEERDGVRGLRALAQRWVLAILLIGFGLGVFQQIMGINAVLYYAPTTLQNVGFSDEGAIASNLIIGALNILAVWVAITYTDRWGRRPMLLVGAAGTAISLAVLAAVNLSMPVPDGFGPLGIITLTCLGVFIFLFQVSWGALVWVVLGEIFPLGVRAAAMGVVTAAHWVANGLVSLFFPTVLAAFGVGWVFAGFAGICAAAFLFTWAKVPETKERSLEQIEQSFRR</sequence>
<dbReference type="InterPro" id="IPR003663">
    <property type="entry name" value="Sugar/inositol_transpt"/>
</dbReference>
<gene>
    <name evidence="12" type="primary">ywtG</name>
    <name evidence="12" type="ORF">GCM10011401_22780</name>
</gene>
<feature type="transmembrane region" description="Helical" evidence="10">
    <location>
        <begin position="134"/>
        <end position="156"/>
    </location>
</feature>
<feature type="transmembrane region" description="Helical" evidence="10">
    <location>
        <begin position="281"/>
        <end position="301"/>
    </location>
</feature>
<evidence type="ECO:0000256" key="3">
    <source>
        <dbReference type="ARBA" id="ARBA00022448"/>
    </source>
</evidence>
<dbReference type="GO" id="GO:0022857">
    <property type="term" value="F:transmembrane transporter activity"/>
    <property type="evidence" value="ECO:0007669"/>
    <property type="project" value="InterPro"/>
</dbReference>
<evidence type="ECO:0000256" key="6">
    <source>
        <dbReference type="ARBA" id="ARBA00022692"/>
    </source>
</evidence>
<dbReference type="FunFam" id="1.20.1250.20:FF:000218">
    <property type="entry name" value="facilitated trehalose transporter Tret1"/>
    <property type="match status" value="1"/>
</dbReference>
<evidence type="ECO:0000256" key="4">
    <source>
        <dbReference type="ARBA" id="ARBA00022475"/>
    </source>
</evidence>
<dbReference type="PROSITE" id="PS00217">
    <property type="entry name" value="SUGAR_TRANSPORT_2"/>
    <property type="match status" value="1"/>
</dbReference>
<evidence type="ECO:0000256" key="2">
    <source>
        <dbReference type="ARBA" id="ARBA00010992"/>
    </source>
</evidence>
<keyword evidence="3 9" id="KW-0813">Transport</keyword>
<feature type="transmembrane region" description="Helical" evidence="10">
    <location>
        <begin position="399"/>
        <end position="429"/>
    </location>
</feature>
<evidence type="ECO:0000313" key="13">
    <source>
        <dbReference type="Proteomes" id="UP000633136"/>
    </source>
</evidence>
<evidence type="ECO:0000313" key="12">
    <source>
        <dbReference type="EMBL" id="GGE74999.1"/>
    </source>
</evidence>
<feature type="transmembrane region" description="Helical" evidence="10">
    <location>
        <begin position="9"/>
        <end position="35"/>
    </location>
</feature>
<evidence type="ECO:0000256" key="8">
    <source>
        <dbReference type="ARBA" id="ARBA00023136"/>
    </source>
</evidence>
<dbReference type="EMBL" id="BMIS01000011">
    <property type="protein sequence ID" value="GGE74999.1"/>
    <property type="molecule type" value="Genomic_DNA"/>
</dbReference>
<feature type="transmembrane region" description="Helical" evidence="10">
    <location>
        <begin position="162"/>
        <end position="183"/>
    </location>
</feature>
<dbReference type="InterPro" id="IPR005828">
    <property type="entry name" value="MFS_sugar_transport-like"/>
</dbReference>